<dbReference type="SUPFAM" id="SSF89957">
    <property type="entry name" value="MTH1187/YkoF-like"/>
    <property type="match status" value="1"/>
</dbReference>
<name>A0A2G6K7Z2_9ACTN</name>
<gene>
    <name evidence="2" type="ORF">CSA55_04690</name>
</gene>
<sequence length="80" mass="8419">MNHVEFTIEPFVEGSPGRHVTAPAKVLREHGVNVEIGPFGTSCVVADDDTAQVVSTVVNEALRHGADRISIEIRAGGAAL</sequence>
<dbReference type="Pfam" id="PF01910">
    <property type="entry name" value="Thiamine_BP"/>
    <property type="match status" value="1"/>
</dbReference>
<organism evidence="2 3">
    <name type="scientific">Ilumatobacter coccineus</name>
    <dbReference type="NCBI Taxonomy" id="467094"/>
    <lineage>
        <taxon>Bacteria</taxon>
        <taxon>Bacillati</taxon>
        <taxon>Actinomycetota</taxon>
        <taxon>Acidimicrobiia</taxon>
        <taxon>Acidimicrobiales</taxon>
        <taxon>Ilumatobacteraceae</taxon>
        <taxon>Ilumatobacter</taxon>
    </lineage>
</organism>
<accession>A0A2G6K7Z2</accession>
<dbReference type="Proteomes" id="UP000230914">
    <property type="component" value="Unassembled WGS sequence"/>
</dbReference>
<reference evidence="2 3" key="1">
    <citation type="submission" date="2017-10" db="EMBL/GenBank/DDBJ databases">
        <title>Novel microbial diversity and functional potential in the marine mammal oral microbiome.</title>
        <authorList>
            <person name="Dudek N.K."/>
            <person name="Sun C.L."/>
            <person name="Burstein D."/>
            <person name="Kantor R.S."/>
            <person name="Aliaga Goltsman D.S."/>
            <person name="Bik E.M."/>
            <person name="Thomas B.C."/>
            <person name="Banfield J.F."/>
            <person name="Relman D.A."/>
        </authorList>
    </citation>
    <scope>NUCLEOTIDE SEQUENCE [LARGE SCALE GENOMIC DNA]</scope>
    <source>
        <strain evidence="2">DOLJORAL78_61_10</strain>
    </source>
</reference>
<dbReference type="EMBL" id="PDSL01000064">
    <property type="protein sequence ID" value="PIE31816.1"/>
    <property type="molecule type" value="Genomic_DNA"/>
</dbReference>
<dbReference type="AlphaFoldDB" id="A0A2G6K7Z2"/>
<feature type="domain" description="Thiamine-binding protein" evidence="1">
    <location>
        <begin position="4"/>
        <end position="75"/>
    </location>
</feature>
<dbReference type="Gene3D" id="3.30.70.930">
    <property type="match status" value="1"/>
</dbReference>
<protein>
    <recommendedName>
        <fullName evidence="1">Thiamine-binding protein domain-containing protein</fullName>
    </recommendedName>
</protein>
<comment type="caution">
    <text evidence="2">The sequence shown here is derived from an EMBL/GenBank/DDBJ whole genome shotgun (WGS) entry which is preliminary data.</text>
</comment>
<dbReference type="InterPro" id="IPR002767">
    <property type="entry name" value="Thiamine_BP"/>
</dbReference>
<evidence type="ECO:0000313" key="3">
    <source>
        <dbReference type="Proteomes" id="UP000230914"/>
    </source>
</evidence>
<proteinExistence type="predicted"/>
<evidence type="ECO:0000259" key="1">
    <source>
        <dbReference type="Pfam" id="PF01910"/>
    </source>
</evidence>
<dbReference type="InterPro" id="IPR029756">
    <property type="entry name" value="MTH1187/YkoF-like"/>
</dbReference>
<evidence type="ECO:0000313" key="2">
    <source>
        <dbReference type="EMBL" id="PIE31816.1"/>
    </source>
</evidence>